<dbReference type="AlphaFoldDB" id="A0A4Y2LL73"/>
<protein>
    <submittedName>
        <fullName evidence="1">Uncharacterized protein</fullName>
    </submittedName>
</protein>
<proteinExistence type="predicted"/>
<sequence length="89" mass="9555">MSRYESGKTTTVLKGNENRLIELRPFSFQNLTATKPASGAADVIGVGLLYSVTLLRVKLKVPYFAVSFFPSPAASIVPFPAVSFAAYPA</sequence>
<gene>
    <name evidence="1" type="ORF">AVEN_135539_1</name>
</gene>
<reference evidence="1 2" key="1">
    <citation type="journal article" date="2019" name="Sci. Rep.">
        <title>Orb-weaving spider Araneus ventricosus genome elucidates the spidroin gene catalogue.</title>
        <authorList>
            <person name="Kono N."/>
            <person name="Nakamura H."/>
            <person name="Ohtoshi R."/>
            <person name="Moran D.A.P."/>
            <person name="Shinohara A."/>
            <person name="Yoshida Y."/>
            <person name="Fujiwara M."/>
            <person name="Mori M."/>
            <person name="Tomita M."/>
            <person name="Arakawa K."/>
        </authorList>
    </citation>
    <scope>NUCLEOTIDE SEQUENCE [LARGE SCALE GENOMIC DNA]</scope>
</reference>
<accession>A0A4Y2LL73</accession>
<evidence type="ECO:0000313" key="2">
    <source>
        <dbReference type="Proteomes" id="UP000499080"/>
    </source>
</evidence>
<name>A0A4Y2LL73_ARAVE</name>
<keyword evidence="2" id="KW-1185">Reference proteome</keyword>
<organism evidence="1 2">
    <name type="scientific">Araneus ventricosus</name>
    <name type="common">Orbweaver spider</name>
    <name type="synonym">Epeira ventricosa</name>
    <dbReference type="NCBI Taxonomy" id="182803"/>
    <lineage>
        <taxon>Eukaryota</taxon>
        <taxon>Metazoa</taxon>
        <taxon>Ecdysozoa</taxon>
        <taxon>Arthropoda</taxon>
        <taxon>Chelicerata</taxon>
        <taxon>Arachnida</taxon>
        <taxon>Araneae</taxon>
        <taxon>Araneomorphae</taxon>
        <taxon>Entelegynae</taxon>
        <taxon>Araneoidea</taxon>
        <taxon>Araneidae</taxon>
        <taxon>Araneus</taxon>
    </lineage>
</organism>
<comment type="caution">
    <text evidence="1">The sequence shown here is derived from an EMBL/GenBank/DDBJ whole genome shotgun (WGS) entry which is preliminary data.</text>
</comment>
<dbReference type="Proteomes" id="UP000499080">
    <property type="component" value="Unassembled WGS sequence"/>
</dbReference>
<dbReference type="EMBL" id="BGPR01119368">
    <property type="protein sequence ID" value="GBN15535.1"/>
    <property type="molecule type" value="Genomic_DNA"/>
</dbReference>
<evidence type="ECO:0000313" key="1">
    <source>
        <dbReference type="EMBL" id="GBN15535.1"/>
    </source>
</evidence>